<name>A0A0A8ZFT5_ARUDO</name>
<dbReference type="AlphaFoldDB" id="A0A0A8ZFT5"/>
<protein>
    <submittedName>
        <fullName evidence="1">Uncharacterized protein</fullName>
    </submittedName>
</protein>
<accession>A0A0A8ZFT5</accession>
<reference evidence="1" key="1">
    <citation type="submission" date="2014-09" db="EMBL/GenBank/DDBJ databases">
        <authorList>
            <person name="Magalhaes I.L.F."/>
            <person name="Oliveira U."/>
            <person name="Santos F.R."/>
            <person name="Vidigal T.H.D.A."/>
            <person name="Brescovit A.D."/>
            <person name="Santos A.J."/>
        </authorList>
    </citation>
    <scope>NUCLEOTIDE SEQUENCE</scope>
    <source>
        <tissue evidence="1">Shoot tissue taken approximately 20 cm above the soil surface</tissue>
    </source>
</reference>
<dbReference type="EMBL" id="GBRH01261357">
    <property type="protein sequence ID" value="JAD36538.1"/>
    <property type="molecule type" value="Transcribed_RNA"/>
</dbReference>
<sequence length="24" mass="2688">MWSTHINILLNLTTEIVLSPSTCT</sequence>
<evidence type="ECO:0000313" key="1">
    <source>
        <dbReference type="EMBL" id="JAD36538.1"/>
    </source>
</evidence>
<reference evidence="1" key="2">
    <citation type="journal article" date="2015" name="Data Brief">
        <title>Shoot transcriptome of the giant reed, Arundo donax.</title>
        <authorList>
            <person name="Barrero R.A."/>
            <person name="Guerrero F.D."/>
            <person name="Moolhuijzen P."/>
            <person name="Goolsby J.A."/>
            <person name="Tidwell J."/>
            <person name="Bellgard S.E."/>
            <person name="Bellgard M.I."/>
        </authorList>
    </citation>
    <scope>NUCLEOTIDE SEQUENCE</scope>
    <source>
        <tissue evidence="1">Shoot tissue taken approximately 20 cm above the soil surface</tissue>
    </source>
</reference>
<organism evidence="1">
    <name type="scientific">Arundo donax</name>
    <name type="common">Giant reed</name>
    <name type="synonym">Donax arundinaceus</name>
    <dbReference type="NCBI Taxonomy" id="35708"/>
    <lineage>
        <taxon>Eukaryota</taxon>
        <taxon>Viridiplantae</taxon>
        <taxon>Streptophyta</taxon>
        <taxon>Embryophyta</taxon>
        <taxon>Tracheophyta</taxon>
        <taxon>Spermatophyta</taxon>
        <taxon>Magnoliopsida</taxon>
        <taxon>Liliopsida</taxon>
        <taxon>Poales</taxon>
        <taxon>Poaceae</taxon>
        <taxon>PACMAD clade</taxon>
        <taxon>Arundinoideae</taxon>
        <taxon>Arundineae</taxon>
        <taxon>Arundo</taxon>
    </lineage>
</organism>
<proteinExistence type="predicted"/>